<keyword evidence="2 4" id="KW-0479">Metal-binding</keyword>
<keyword evidence="8" id="KW-1185">Reference proteome</keyword>
<dbReference type="Gene3D" id="1.10.760.10">
    <property type="entry name" value="Cytochrome c-like domain"/>
    <property type="match status" value="1"/>
</dbReference>
<keyword evidence="1 4" id="KW-0349">Heme</keyword>
<gene>
    <name evidence="7" type="ORF">FK220_009890</name>
</gene>
<dbReference type="GO" id="GO:0046872">
    <property type="term" value="F:metal ion binding"/>
    <property type="evidence" value="ECO:0007669"/>
    <property type="project" value="UniProtKB-KW"/>
</dbReference>
<dbReference type="PROSITE" id="PS51007">
    <property type="entry name" value="CYTC"/>
    <property type="match status" value="1"/>
</dbReference>
<protein>
    <submittedName>
        <fullName evidence="7">Cytochrome c</fullName>
    </submittedName>
</protein>
<evidence type="ECO:0000313" key="7">
    <source>
        <dbReference type="EMBL" id="NHF59652.1"/>
    </source>
</evidence>
<evidence type="ECO:0000256" key="3">
    <source>
        <dbReference type="ARBA" id="ARBA00023004"/>
    </source>
</evidence>
<feature type="compositionally biased region" description="Basic and acidic residues" evidence="5">
    <location>
        <begin position="63"/>
        <end position="80"/>
    </location>
</feature>
<dbReference type="InterPro" id="IPR009056">
    <property type="entry name" value="Cyt_c-like_dom"/>
</dbReference>
<reference evidence="7" key="1">
    <citation type="submission" date="2019-07" db="EMBL/GenBank/DDBJ databases">
        <authorList>
            <person name="De-Chao Zhang Q."/>
        </authorList>
    </citation>
    <scope>NUCLEOTIDE SEQUENCE</scope>
    <source>
        <strain evidence="7">TP-CH-4</strain>
    </source>
</reference>
<name>A0A967AXZ3_9FLAO</name>
<dbReference type="AlphaFoldDB" id="A0A967AXZ3"/>
<comment type="caution">
    <text evidence="7">The sequence shown here is derived from an EMBL/GenBank/DDBJ whole genome shotgun (WGS) entry which is preliminary data.</text>
</comment>
<dbReference type="SUPFAM" id="SSF46626">
    <property type="entry name" value="Cytochrome c"/>
    <property type="match status" value="1"/>
</dbReference>
<dbReference type="GO" id="GO:0020037">
    <property type="term" value="F:heme binding"/>
    <property type="evidence" value="ECO:0007669"/>
    <property type="project" value="InterPro"/>
</dbReference>
<feature type="region of interest" description="Disordered" evidence="5">
    <location>
        <begin position="63"/>
        <end position="88"/>
    </location>
</feature>
<dbReference type="RefSeq" id="WP_152574143.1">
    <property type="nucleotide sequence ID" value="NZ_VIKU02000002.1"/>
</dbReference>
<dbReference type="EMBL" id="VIKU02000002">
    <property type="protein sequence ID" value="NHF59652.1"/>
    <property type="molecule type" value="Genomic_DNA"/>
</dbReference>
<feature type="domain" description="Cytochrome c" evidence="6">
    <location>
        <begin position="45"/>
        <end position="131"/>
    </location>
</feature>
<accession>A0A967AXZ3</accession>
<dbReference type="GO" id="GO:0009055">
    <property type="term" value="F:electron transfer activity"/>
    <property type="evidence" value="ECO:0007669"/>
    <property type="project" value="InterPro"/>
</dbReference>
<evidence type="ECO:0000313" key="8">
    <source>
        <dbReference type="Proteomes" id="UP000707206"/>
    </source>
</evidence>
<evidence type="ECO:0000259" key="6">
    <source>
        <dbReference type="PROSITE" id="PS51007"/>
    </source>
</evidence>
<dbReference type="Proteomes" id="UP000707206">
    <property type="component" value="Unassembled WGS sequence"/>
</dbReference>
<proteinExistence type="predicted"/>
<reference evidence="7" key="2">
    <citation type="submission" date="2020-03" db="EMBL/GenBank/DDBJ databases">
        <title>Flavobacteriaceae bacterium strain TP-CH-4, a member of the family Flavobacteriaceae isolated from a deep-sea seamount.</title>
        <authorList>
            <person name="Zhang D.-C."/>
        </authorList>
    </citation>
    <scope>NUCLEOTIDE SEQUENCE</scope>
    <source>
        <strain evidence="7">TP-CH-4</strain>
    </source>
</reference>
<sequence length="132" mass="15013">MKAISTTAIIGLLALSYFSFTRNVQEEWVVPEKYVNMKNPTDPSVDLNIGKSLYSKHCKSCHGKEGYGDGPKAADQKGDLGDFSSSEFQAQTDGELFYKTSFGRNDMPEYTKKMPDDEDRWLIVNYMRTMEE</sequence>
<keyword evidence="3 4" id="KW-0408">Iron</keyword>
<evidence type="ECO:0000256" key="2">
    <source>
        <dbReference type="ARBA" id="ARBA00022723"/>
    </source>
</evidence>
<dbReference type="InterPro" id="IPR036909">
    <property type="entry name" value="Cyt_c-like_dom_sf"/>
</dbReference>
<dbReference type="Pfam" id="PF13442">
    <property type="entry name" value="Cytochrome_CBB3"/>
    <property type="match status" value="1"/>
</dbReference>
<evidence type="ECO:0000256" key="4">
    <source>
        <dbReference type="PROSITE-ProRule" id="PRU00433"/>
    </source>
</evidence>
<evidence type="ECO:0000256" key="5">
    <source>
        <dbReference type="SAM" id="MobiDB-lite"/>
    </source>
</evidence>
<organism evidence="7 8">
    <name type="scientific">Pelagihabitans pacificus</name>
    <dbReference type="NCBI Taxonomy" id="2696054"/>
    <lineage>
        <taxon>Bacteria</taxon>
        <taxon>Pseudomonadati</taxon>
        <taxon>Bacteroidota</taxon>
        <taxon>Flavobacteriia</taxon>
        <taxon>Flavobacteriales</taxon>
        <taxon>Flavobacteriaceae</taxon>
        <taxon>Pelagihabitans</taxon>
    </lineage>
</organism>
<evidence type="ECO:0000256" key="1">
    <source>
        <dbReference type="ARBA" id="ARBA00022617"/>
    </source>
</evidence>